<proteinExistence type="predicted"/>
<feature type="non-terminal residue" evidence="2">
    <location>
        <position position="1"/>
    </location>
</feature>
<protein>
    <submittedName>
        <fullName evidence="2">Uncharacterized protein</fullName>
    </submittedName>
</protein>
<sequence>RKRSSEPPPGEAHRCRPPFPLPCRPWLAADATMHGDDSGGGWRCCQRGPHRSKRKDRESCRNKFRGGARYEEGLPSMRGDRHACMQLVHVTRCMRTSARSPAALHHTLPAGVRPDVNSSSLSASSVIRGDEVLTQSGHRIPIPTITRLHDPTSIDVGATTTETEMRCHRKTCLQVYHMTSRTNDLRFQLCSEHVSYTVWGRRLVMYKRKVVRFFALHSPMERWPSSPTQEGKKRQLQGELEWPAFPGEGRRECSLVTRLD</sequence>
<dbReference type="Proteomes" id="UP000287651">
    <property type="component" value="Unassembled WGS sequence"/>
</dbReference>
<organism evidence="2 3">
    <name type="scientific">Ensete ventricosum</name>
    <name type="common">Abyssinian banana</name>
    <name type="synonym">Musa ensete</name>
    <dbReference type="NCBI Taxonomy" id="4639"/>
    <lineage>
        <taxon>Eukaryota</taxon>
        <taxon>Viridiplantae</taxon>
        <taxon>Streptophyta</taxon>
        <taxon>Embryophyta</taxon>
        <taxon>Tracheophyta</taxon>
        <taxon>Spermatophyta</taxon>
        <taxon>Magnoliopsida</taxon>
        <taxon>Liliopsida</taxon>
        <taxon>Zingiberales</taxon>
        <taxon>Musaceae</taxon>
        <taxon>Ensete</taxon>
    </lineage>
</organism>
<evidence type="ECO:0000256" key="1">
    <source>
        <dbReference type="SAM" id="MobiDB-lite"/>
    </source>
</evidence>
<name>A0A426X1L4_ENSVE</name>
<reference evidence="2 3" key="1">
    <citation type="journal article" date="2014" name="Agronomy (Basel)">
        <title>A Draft Genome Sequence for Ensete ventricosum, the Drought-Tolerant Tree Against Hunger.</title>
        <authorList>
            <person name="Harrison J."/>
            <person name="Moore K.A."/>
            <person name="Paszkiewicz K."/>
            <person name="Jones T."/>
            <person name="Grant M."/>
            <person name="Ambacheew D."/>
            <person name="Muzemil S."/>
            <person name="Studholme D.J."/>
        </authorList>
    </citation>
    <scope>NUCLEOTIDE SEQUENCE [LARGE SCALE GENOMIC DNA]</scope>
</reference>
<comment type="caution">
    <text evidence="2">The sequence shown here is derived from an EMBL/GenBank/DDBJ whole genome shotgun (WGS) entry which is preliminary data.</text>
</comment>
<dbReference type="EMBL" id="AMZH03029208">
    <property type="protein sequence ID" value="RRT33375.1"/>
    <property type="molecule type" value="Genomic_DNA"/>
</dbReference>
<accession>A0A426X1L4</accession>
<gene>
    <name evidence="2" type="ORF">B296_00055565</name>
</gene>
<evidence type="ECO:0000313" key="3">
    <source>
        <dbReference type="Proteomes" id="UP000287651"/>
    </source>
</evidence>
<dbReference type="AlphaFoldDB" id="A0A426X1L4"/>
<feature type="region of interest" description="Disordered" evidence="1">
    <location>
        <begin position="38"/>
        <end position="59"/>
    </location>
</feature>
<evidence type="ECO:0000313" key="2">
    <source>
        <dbReference type="EMBL" id="RRT33375.1"/>
    </source>
</evidence>